<accession>A0A1M5IGU9</accession>
<sequence length="197" mass="22448">MGKDLYIRPFFTRDKMFNIEVPDGEPKAFITICDRGKDGSITGKSTVAAEIHELMNVRHALKLYREFGAERFERFAAWLNPKAPAGLLSFVHTNGKRTTTWGLSMREAKDGSRSFSVFVTQAEGGKKENRSFPIDPGLYLLLERYMERALEAVEENSLEWARARRQELFEGTEREEEPPALSPPPRRPVRNPFTPGA</sequence>
<evidence type="ECO:0000313" key="3">
    <source>
        <dbReference type="Proteomes" id="UP000184076"/>
    </source>
</evidence>
<name>A0A1M5IGU9_9BACT</name>
<dbReference type="EMBL" id="FQVB01000056">
    <property type="protein sequence ID" value="SHG27455.1"/>
    <property type="molecule type" value="Genomic_DNA"/>
</dbReference>
<dbReference type="AlphaFoldDB" id="A0A1M5IGU9"/>
<evidence type="ECO:0000256" key="1">
    <source>
        <dbReference type="SAM" id="MobiDB-lite"/>
    </source>
</evidence>
<proteinExistence type="predicted"/>
<protein>
    <submittedName>
        <fullName evidence="2">Uncharacterized protein</fullName>
    </submittedName>
</protein>
<evidence type="ECO:0000313" key="2">
    <source>
        <dbReference type="EMBL" id="SHG27455.1"/>
    </source>
</evidence>
<keyword evidence="3" id="KW-1185">Reference proteome</keyword>
<organism evidence="2 3">
    <name type="scientific">Desulfacinum infernum DSM 9756</name>
    <dbReference type="NCBI Taxonomy" id="1121391"/>
    <lineage>
        <taxon>Bacteria</taxon>
        <taxon>Pseudomonadati</taxon>
        <taxon>Thermodesulfobacteriota</taxon>
        <taxon>Syntrophobacteria</taxon>
        <taxon>Syntrophobacterales</taxon>
        <taxon>Syntrophobacteraceae</taxon>
        <taxon>Desulfacinum</taxon>
    </lineage>
</organism>
<dbReference type="RefSeq" id="WP_073041989.1">
    <property type="nucleotide sequence ID" value="NZ_FQVB01000056.1"/>
</dbReference>
<feature type="region of interest" description="Disordered" evidence="1">
    <location>
        <begin position="169"/>
        <end position="197"/>
    </location>
</feature>
<dbReference type="Proteomes" id="UP000184076">
    <property type="component" value="Unassembled WGS sequence"/>
</dbReference>
<dbReference type="STRING" id="1121391.SAMN02745206_03595"/>
<gene>
    <name evidence="2" type="ORF">SAMN02745206_03595</name>
</gene>
<reference evidence="3" key="1">
    <citation type="submission" date="2016-11" db="EMBL/GenBank/DDBJ databases">
        <authorList>
            <person name="Varghese N."/>
            <person name="Submissions S."/>
        </authorList>
    </citation>
    <scope>NUCLEOTIDE SEQUENCE [LARGE SCALE GENOMIC DNA]</scope>
    <source>
        <strain evidence="3">DSM 9756</strain>
    </source>
</reference>